<sequence>MNFINKENHTFTFSSLNNPVLKVKSGSNVVFETHDCMCSQITCSDDNMNSIDFDRVNPATGPLYIENSMPNQTLKVSINSIELKGNALAMTGPEVGVLGNKLDTMTHNILKIENEKALFNNLELPLNKMIGVIGVAPSDNKSINCGTPGSHGGNMDCKIIAEGSSVYLPISVEGSLLSLGDIHAVMGDGEIGVSGAEIGALVDVKVEVIDSLTIKNPILETEDAYYTVASAETLDEAYEIAIEDMFDILLPKCNLSKNDLVMLMSLTSDIEVCQVVDPLKTIRFKVKKDILSQLNIDKLI</sequence>
<evidence type="ECO:0000313" key="2">
    <source>
        <dbReference type="Proteomes" id="UP000034407"/>
    </source>
</evidence>
<proteinExistence type="predicted"/>
<dbReference type="Proteomes" id="UP000034407">
    <property type="component" value="Unassembled WGS sequence"/>
</dbReference>
<organism evidence="1 2">
    <name type="scientific">Paraclostridium benzoelyticum</name>
    <dbReference type="NCBI Taxonomy" id="1629550"/>
    <lineage>
        <taxon>Bacteria</taxon>
        <taxon>Bacillati</taxon>
        <taxon>Bacillota</taxon>
        <taxon>Clostridia</taxon>
        <taxon>Peptostreptococcales</taxon>
        <taxon>Peptostreptococcaceae</taxon>
        <taxon>Paraclostridium</taxon>
    </lineage>
</organism>
<dbReference type="PATRIC" id="fig|1629550.3.peg.1096"/>
<dbReference type="EMBL" id="LBBT01000178">
    <property type="protein sequence ID" value="KKY01523.1"/>
    <property type="molecule type" value="Genomic_DNA"/>
</dbReference>
<accession>A0A0M3DGU8</accession>
<reference evidence="1 2" key="1">
    <citation type="submission" date="2015-04" db="EMBL/GenBank/DDBJ databases">
        <title>Microcin producing Clostridium sp. JC272T.</title>
        <authorList>
            <person name="Jyothsna T."/>
            <person name="Sasikala C."/>
            <person name="Ramana C."/>
        </authorList>
    </citation>
    <scope>NUCLEOTIDE SEQUENCE [LARGE SCALE GENOMIC DNA]</scope>
    <source>
        <strain evidence="1 2">JC272</strain>
    </source>
</reference>
<dbReference type="OrthoDB" id="9811740at2"/>
<protein>
    <recommendedName>
        <fullName evidence="3">Acetamidase</fullName>
    </recommendedName>
</protein>
<dbReference type="PANTHER" id="PTHR31891">
    <property type="entry name" value="FORMAMIDASE C869.04-RELATED"/>
    <property type="match status" value="1"/>
</dbReference>
<gene>
    <name evidence="1" type="ORF">VN21_08285</name>
</gene>
<dbReference type="RefSeq" id="WP_046822834.1">
    <property type="nucleotide sequence ID" value="NZ_LBBT01000178.1"/>
</dbReference>
<dbReference type="Gene3D" id="2.40.10.120">
    <property type="match status" value="1"/>
</dbReference>
<dbReference type="InterPro" id="IPR004304">
    <property type="entry name" value="FmdA_AmdA"/>
</dbReference>
<dbReference type="Gene3D" id="3.10.28.20">
    <property type="entry name" value="Acetamidase/Formamidase-like domains"/>
    <property type="match status" value="1"/>
</dbReference>
<comment type="caution">
    <text evidence="1">The sequence shown here is derived from an EMBL/GenBank/DDBJ whole genome shotgun (WGS) entry which is preliminary data.</text>
</comment>
<evidence type="ECO:0008006" key="3">
    <source>
        <dbReference type="Google" id="ProtNLM"/>
    </source>
</evidence>
<dbReference type="GO" id="GO:0016811">
    <property type="term" value="F:hydrolase activity, acting on carbon-nitrogen (but not peptide) bonds, in linear amides"/>
    <property type="evidence" value="ECO:0007669"/>
    <property type="project" value="InterPro"/>
</dbReference>
<evidence type="ECO:0000313" key="1">
    <source>
        <dbReference type="EMBL" id="KKY01523.1"/>
    </source>
</evidence>
<dbReference type="Gene3D" id="2.60.120.580">
    <property type="entry name" value="Acetamidase/Formamidase-like domains"/>
    <property type="match status" value="1"/>
</dbReference>
<dbReference type="Pfam" id="PF03069">
    <property type="entry name" value="FmdA_AmdA"/>
    <property type="match status" value="2"/>
</dbReference>
<keyword evidence="2" id="KW-1185">Reference proteome</keyword>
<dbReference type="SUPFAM" id="SSF141130">
    <property type="entry name" value="Acetamidase/Formamidase-like"/>
    <property type="match status" value="1"/>
</dbReference>
<name>A0A0M3DGU8_9FIRM</name>
<dbReference type="PANTHER" id="PTHR31891:SF1">
    <property type="entry name" value="FORMAMIDASE C869.04-RELATED"/>
    <property type="match status" value="1"/>
</dbReference>
<dbReference type="AlphaFoldDB" id="A0A0M3DGU8"/>